<protein>
    <submittedName>
        <fullName evidence="1">Uncharacterized protein</fullName>
    </submittedName>
</protein>
<organism evidence="1 2">
    <name type="scientific">Sphagnurus paluster</name>
    <dbReference type="NCBI Taxonomy" id="117069"/>
    <lineage>
        <taxon>Eukaryota</taxon>
        <taxon>Fungi</taxon>
        <taxon>Dikarya</taxon>
        <taxon>Basidiomycota</taxon>
        <taxon>Agaricomycotina</taxon>
        <taxon>Agaricomycetes</taxon>
        <taxon>Agaricomycetidae</taxon>
        <taxon>Agaricales</taxon>
        <taxon>Tricholomatineae</taxon>
        <taxon>Lyophyllaceae</taxon>
        <taxon>Sphagnurus</taxon>
    </lineage>
</organism>
<dbReference type="AlphaFoldDB" id="A0A9P7KKC8"/>
<accession>A0A9P7KKC8</accession>
<proteinExistence type="predicted"/>
<keyword evidence="2" id="KW-1185">Reference proteome</keyword>
<gene>
    <name evidence="1" type="ORF">H0H81_008092</name>
</gene>
<reference evidence="1" key="2">
    <citation type="submission" date="2021-10" db="EMBL/GenBank/DDBJ databases">
        <title>Phylogenomics reveals ancestral predisposition of the termite-cultivated fungus Termitomyces towards a domesticated lifestyle.</title>
        <authorList>
            <person name="Auxier B."/>
            <person name="Grum-Grzhimaylo A."/>
            <person name="Cardenas M.E."/>
            <person name="Lodge J.D."/>
            <person name="Laessoe T."/>
            <person name="Pedersen O."/>
            <person name="Smith M.E."/>
            <person name="Kuyper T.W."/>
            <person name="Franco-Molano E.A."/>
            <person name="Baroni T.J."/>
            <person name="Aanen D.K."/>
        </authorList>
    </citation>
    <scope>NUCLEOTIDE SEQUENCE</scope>
    <source>
        <strain evidence="1">D49</strain>
    </source>
</reference>
<evidence type="ECO:0000313" key="1">
    <source>
        <dbReference type="EMBL" id="KAG5651600.1"/>
    </source>
</evidence>
<comment type="caution">
    <text evidence="1">The sequence shown here is derived from an EMBL/GenBank/DDBJ whole genome shotgun (WGS) entry which is preliminary data.</text>
</comment>
<feature type="non-terminal residue" evidence="1">
    <location>
        <position position="1"/>
    </location>
</feature>
<dbReference type="Proteomes" id="UP000717328">
    <property type="component" value="Unassembled WGS sequence"/>
</dbReference>
<sequence>GDYVVKAAAGVTFSTESGKVLLFSSAEKGNWVMARRTAHHYRKVNPVRIYELGGKKIAQAVSGQ</sequence>
<dbReference type="EMBL" id="JABCKI010000221">
    <property type="protein sequence ID" value="KAG5651600.1"/>
    <property type="molecule type" value="Genomic_DNA"/>
</dbReference>
<name>A0A9P7KKC8_9AGAR</name>
<reference evidence="1" key="1">
    <citation type="submission" date="2021-02" db="EMBL/GenBank/DDBJ databases">
        <authorList>
            <person name="Nieuwenhuis M."/>
            <person name="Van De Peppel L.J.J."/>
        </authorList>
    </citation>
    <scope>NUCLEOTIDE SEQUENCE</scope>
    <source>
        <strain evidence="1">D49</strain>
    </source>
</reference>
<evidence type="ECO:0000313" key="2">
    <source>
        <dbReference type="Proteomes" id="UP000717328"/>
    </source>
</evidence>